<dbReference type="Gene3D" id="3.30.70.260">
    <property type="match status" value="1"/>
</dbReference>
<dbReference type="PROSITE" id="PS01042">
    <property type="entry name" value="HOMOSER_DHGENASE"/>
    <property type="match status" value="1"/>
</dbReference>
<dbReference type="SUPFAM" id="SSF51735">
    <property type="entry name" value="NAD(P)-binding Rossmann-fold domains"/>
    <property type="match status" value="1"/>
</dbReference>
<evidence type="ECO:0000313" key="16">
    <source>
        <dbReference type="EMBL" id="MDR7072991.1"/>
    </source>
</evidence>
<protein>
    <recommendedName>
        <fullName evidence="6 13">Homoserine dehydrogenase</fullName>
        <ecNumber evidence="5 13">1.1.1.3</ecNumber>
    </recommendedName>
</protein>
<evidence type="ECO:0000256" key="11">
    <source>
        <dbReference type="ARBA" id="ARBA00023167"/>
    </source>
</evidence>
<dbReference type="PROSITE" id="PS51671">
    <property type="entry name" value="ACT"/>
    <property type="match status" value="1"/>
</dbReference>
<comment type="caution">
    <text evidence="16">The sequence shown here is derived from an EMBL/GenBank/DDBJ whole genome shotgun (WGS) entry which is preliminary data.</text>
</comment>
<dbReference type="SUPFAM" id="SSF55021">
    <property type="entry name" value="ACT-like"/>
    <property type="match status" value="1"/>
</dbReference>
<accession>A0ABU1U0R7</accession>
<evidence type="ECO:0000256" key="6">
    <source>
        <dbReference type="ARBA" id="ARBA00013376"/>
    </source>
</evidence>
<evidence type="ECO:0000256" key="9">
    <source>
        <dbReference type="ARBA" id="ARBA00022857"/>
    </source>
</evidence>
<dbReference type="InterPro" id="IPR036291">
    <property type="entry name" value="NAD(P)-bd_dom_sf"/>
</dbReference>
<dbReference type="RefSeq" id="WP_310258395.1">
    <property type="nucleotide sequence ID" value="NZ_JAVDWA010000003.1"/>
</dbReference>
<evidence type="ECO:0000256" key="3">
    <source>
        <dbReference type="ARBA" id="ARBA00005062"/>
    </source>
</evidence>
<evidence type="ECO:0000256" key="13">
    <source>
        <dbReference type="RuleBase" id="RU000579"/>
    </source>
</evidence>
<dbReference type="InterPro" id="IPR019811">
    <property type="entry name" value="HDH_CS"/>
</dbReference>
<dbReference type="Gene3D" id="3.30.360.10">
    <property type="entry name" value="Dihydrodipicolinate Reductase, domain 2"/>
    <property type="match status" value="1"/>
</dbReference>
<evidence type="ECO:0000256" key="12">
    <source>
        <dbReference type="ARBA" id="ARBA00048841"/>
    </source>
</evidence>
<comment type="pathway">
    <text evidence="3 13">Amino-acid biosynthesis; L-methionine biosynthesis via de novo pathway; L-homoserine from L-aspartate: step 3/3.</text>
</comment>
<evidence type="ECO:0000313" key="17">
    <source>
        <dbReference type="Proteomes" id="UP001258181"/>
    </source>
</evidence>
<proteinExistence type="inferred from homology"/>
<evidence type="ECO:0000256" key="8">
    <source>
        <dbReference type="ARBA" id="ARBA00022697"/>
    </source>
</evidence>
<keyword evidence="9 13" id="KW-0521">NADP</keyword>
<dbReference type="CDD" id="cd04881">
    <property type="entry name" value="ACT_HSDH-Hom"/>
    <property type="match status" value="1"/>
</dbReference>
<sequence length="430" mass="47132">MVDHVSVGLLGLGTVGSGVVRMIDSNREELQHRVGCPVYIEKILVQDIQKERLVSIKEDWLTQKPEDVLENTGIHVVIEVMGGIELAREYITLALKNKKHVITANKDLMALHGAELLQVANENGCDLFYEASVAGGIPIIRSLVDGLASDRITKIMGIVNGTTNYILTKMDKQKRNYEEVLKEAQSLGYAESDPTSDVEGIDAARKMAILSTLGFSMHIHLDDVNVSGISKVTQEDIEYARQFGYTLKLIGNAKKDNGKVEISVEPTMLPDSHPLASVNDEYNAVYVYGESVGETMFFGPGAGQLPTATSVVSDLVAVVKNMRLGVNGKNAVGPQFSKQLKEQSEIQGKFFYRLHLKDEAGAFSAITSLFALHEISLEKLIQSPVNSTGFAEVVIVTHGTNKNQNNKVYNLLKDSDVVQEIKSHYRVEGA</sequence>
<dbReference type="PIRSF" id="PIRSF000098">
    <property type="entry name" value="Homoser_dehydrog"/>
    <property type="match status" value="1"/>
</dbReference>
<comment type="pathway">
    <text evidence="2 13">Amino-acid biosynthesis; L-threonine biosynthesis; L-threonine from L-aspartate: step 3/5.</text>
</comment>
<dbReference type="EC" id="1.1.1.3" evidence="5 13"/>
<evidence type="ECO:0000256" key="1">
    <source>
        <dbReference type="ARBA" id="ARBA00001920"/>
    </source>
</evidence>
<dbReference type="PANTHER" id="PTHR43331:SF1">
    <property type="entry name" value="HOMOSERINE DEHYDROGENASE"/>
    <property type="match status" value="1"/>
</dbReference>
<dbReference type="Gene3D" id="3.40.50.720">
    <property type="entry name" value="NAD(P)-binding Rossmann-like Domain"/>
    <property type="match status" value="1"/>
</dbReference>
<dbReference type="InterPro" id="IPR045865">
    <property type="entry name" value="ACT-like_dom_sf"/>
</dbReference>
<evidence type="ECO:0000256" key="4">
    <source>
        <dbReference type="ARBA" id="ARBA00006753"/>
    </source>
</evidence>
<keyword evidence="17" id="KW-1185">Reference proteome</keyword>
<comment type="similarity">
    <text evidence="4 14">Belongs to the homoserine dehydrogenase family.</text>
</comment>
<reference evidence="16 17" key="1">
    <citation type="submission" date="2023-07" db="EMBL/GenBank/DDBJ databases">
        <title>Sorghum-associated microbial communities from plants grown in Nebraska, USA.</title>
        <authorList>
            <person name="Schachtman D."/>
        </authorList>
    </citation>
    <scope>NUCLEOTIDE SEQUENCE [LARGE SCALE GENOMIC DNA]</scope>
    <source>
        <strain evidence="16 17">BE211</strain>
    </source>
</reference>
<gene>
    <name evidence="16" type="ORF">J2X07_001977</name>
</gene>
<organism evidence="16 17">
    <name type="scientific">Fictibacillus barbaricus</name>
    <dbReference type="NCBI Taxonomy" id="182136"/>
    <lineage>
        <taxon>Bacteria</taxon>
        <taxon>Bacillati</taxon>
        <taxon>Bacillota</taxon>
        <taxon>Bacilli</taxon>
        <taxon>Bacillales</taxon>
        <taxon>Fictibacillaceae</taxon>
        <taxon>Fictibacillus</taxon>
    </lineage>
</organism>
<name>A0ABU1U0R7_9BACL</name>
<comment type="cofactor">
    <cofactor evidence="1">
        <name>a metal cation</name>
        <dbReference type="ChEBI" id="CHEBI:25213"/>
    </cofactor>
</comment>
<keyword evidence="11 13" id="KW-0486">Methionine biosynthesis</keyword>
<keyword evidence="8 13" id="KW-0791">Threonine biosynthesis</keyword>
<dbReference type="SUPFAM" id="SSF55347">
    <property type="entry name" value="Glyceraldehyde-3-phosphate dehydrogenase-like, C-terminal domain"/>
    <property type="match status" value="1"/>
</dbReference>
<dbReference type="NCBIfam" id="NF004976">
    <property type="entry name" value="PRK06349.1"/>
    <property type="match status" value="1"/>
</dbReference>
<evidence type="ECO:0000256" key="7">
    <source>
        <dbReference type="ARBA" id="ARBA00022605"/>
    </source>
</evidence>
<dbReference type="InterPro" id="IPR001342">
    <property type="entry name" value="HDH_cat"/>
</dbReference>
<evidence type="ECO:0000259" key="15">
    <source>
        <dbReference type="PROSITE" id="PS51671"/>
    </source>
</evidence>
<dbReference type="Pfam" id="PF00742">
    <property type="entry name" value="Homoserine_dh"/>
    <property type="match status" value="1"/>
</dbReference>
<dbReference type="Pfam" id="PF03447">
    <property type="entry name" value="NAD_binding_3"/>
    <property type="match status" value="1"/>
</dbReference>
<comment type="catalytic activity">
    <reaction evidence="12">
        <text>L-homoserine + NADP(+) = L-aspartate 4-semialdehyde + NADPH + H(+)</text>
        <dbReference type="Rhea" id="RHEA:15761"/>
        <dbReference type="ChEBI" id="CHEBI:15378"/>
        <dbReference type="ChEBI" id="CHEBI:57476"/>
        <dbReference type="ChEBI" id="CHEBI:57783"/>
        <dbReference type="ChEBI" id="CHEBI:58349"/>
        <dbReference type="ChEBI" id="CHEBI:537519"/>
        <dbReference type="EC" id="1.1.1.3"/>
    </reaction>
    <physiologicalReaction direction="right-to-left" evidence="12">
        <dbReference type="Rhea" id="RHEA:15763"/>
    </physiologicalReaction>
</comment>
<keyword evidence="10 13" id="KW-0560">Oxidoreductase</keyword>
<feature type="domain" description="ACT" evidence="15">
    <location>
        <begin position="351"/>
        <end position="430"/>
    </location>
</feature>
<dbReference type="InterPro" id="IPR002912">
    <property type="entry name" value="ACT_dom"/>
</dbReference>
<evidence type="ECO:0000256" key="2">
    <source>
        <dbReference type="ARBA" id="ARBA00005056"/>
    </source>
</evidence>
<dbReference type="PANTHER" id="PTHR43331">
    <property type="entry name" value="HOMOSERINE DEHYDROGENASE"/>
    <property type="match status" value="1"/>
</dbReference>
<evidence type="ECO:0000256" key="5">
    <source>
        <dbReference type="ARBA" id="ARBA00013213"/>
    </source>
</evidence>
<dbReference type="InterPro" id="IPR016204">
    <property type="entry name" value="HDH"/>
</dbReference>
<dbReference type="GO" id="GO:0004412">
    <property type="term" value="F:homoserine dehydrogenase activity"/>
    <property type="evidence" value="ECO:0007669"/>
    <property type="project" value="UniProtKB-EC"/>
</dbReference>
<dbReference type="InterPro" id="IPR005106">
    <property type="entry name" value="Asp/hSer_DH_NAD-bd"/>
</dbReference>
<evidence type="ECO:0000256" key="14">
    <source>
        <dbReference type="RuleBase" id="RU004171"/>
    </source>
</evidence>
<dbReference type="Proteomes" id="UP001258181">
    <property type="component" value="Unassembled WGS sequence"/>
</dbReference>
<evidence type="ECO:0000256" key="10">
    <source>
        <dbReference type="ARBA" id="ARBA00023002"/>
    </source>
</evidence>
<dbReference type="EMBL" id="JAVDWA010000003">
    <property type="protein sequence ID" value="MDR7072991.1"/>
    <property type="molecule type" value="Genomic_DNA"/>
</dbReference>
<keyword evidence="7 13" id="KW-0028">Amino-acid biosynthesis</keyword>